<feature type="compositionally biased region" description="Basic residues" evidence="1">
    <location>
        <begin position="52"/>
        <end position="66"/>
    </location>
</feature>
<evidence type="ECO:0000313" key="2">
    <source>
        <dbReference type="EMBL" id="CRL05149.1"/>
    </source>
</evidence>
<protein>
    <submittedName>
        <fullName evidence="2">CLUMA_CG018627, isoform A</fullName>
    </submittedName>
</protein>
<proteinExistence type="predicted"/>
<reference evidence="2 3" key="1">
    <citation type="submission" date="2015-04" db="EMBL/GenBank/DDBJ databases">
        <authorList>
            <person name="Syromyatnikov M.Y."/>
            <person name="Popov V.N."/>
        </authorList>
    </citation>
    <scope>NUCLEOTIDE SEQUENCE [LARGE SCALE GENOMIC DNA]</scope>
</reference>
<dbReference type="AlphaFoldDB" id="A0A1J1IY60"/>
<dbReference type="EMBL" id="CVRI01000064">
    <property type="protein sequence ID" value="CRL05149.1"/>
    <property type="molecule type" value="Genomic_DNA"/>
</dbReference>
<evidence type="ECO:0000256" key="1">
    <source>
        <dbReference type="SAM" id="MobiDB-lite"/>
    </source>
</evidence>
<gene>
    <name evidence="2" type="ORF">CLUMA_CG018627</name>
</gene>
<feature type="region of interest" description="Disordered" evidence="1">
    <location>
        <begin position="32"/>
        <end position="66"/>
    </location>
</feature>
<dbReference type="Proteomes" id="UP000183832">
    <property type="component" value="Unassembled WGS sequence"/>
</dbReference>
<organism evidence="2 3">
    <name type="scientific">Clunio marinus</name>
    <dbReference type="NCBI Taxonomy" id="568069"/>
    <lineage>
        <taxon>Eukaryota</taxon>
        <taxon>Metazoa</taxon>
        <taxon>Ecdysozoa</taxon>
        <taxon>Arthropoda</taxon>
        <taxon>Hexapoda</taxon>
        <taxon>Insecta</taxon>
        <taxon>Pterygota</taxon>
        <taxon>Neoptera</taxon>
        <taxon>Endopterygota</taxon>
        <taxon>Diptera</taxon>
        <taxon>Nematocera</taxon>
        <taxon>Chironomoidea</taxon>
        <taxon>Chironomidae</taxon>
        <taxon>Clunio</taxon>
    </lineage>
</organism>
<name>A0A1J1IY60_9DIPT</name>
<accession>A0A1J1IY60</accession>
<evidence type="ECO:0000313" key="3">
    <source>
        <dbReference type="Proteomes" id="UP000183832"/>
    </source>
</evidence>
<keyword evidence="3" id="KW-1185">Reference proteome</keyword>
<sequence>MFPLSPNPTQVYELENTSFLLRLSLSYVKVKSREKRKESDGLTHKHEEKKVRHEKHLLKTPHNCHP</sequence>
<feature type="compositionally biased region" description="Basic and acidic residues" evidence="1">
    <location>
        <begin position="35"/>
        <end position="51"/>
    </location>
</feature>